<dbReference type="Proteomes" id="UP001202289">
    <property type="component" value="Unassembled WGS sequence"/>
</dbReference>
<accession>A0ACC6A7X5</accession>
<sequence length="617" mass="72568">MLTFFTNPYPDELIYSAIARYHFYSGNIDCKDTLEEVFQSRSVIPSVEIGSHFAILAEQLGSNYSVETILANHTIHPYYAMFLTKQRQQDILRDVANDGQALYTRLGMVAGSICRKAGLYYCAECTKSDVEQFGEPYIHREHQLQGIDYCPHHEVQLRKYSVDKTSRIEYIRFELKNMNLSSIYKGDSFAEISIYLSKQAYKLLQLPLHKFSREDIKLKYRALLCELNLITVSNRVRQKELYQAFKSKFPEGFLEKYESTLNIADEYNWLKVITRNTKRHVHPFRHLLMLYFLEQDIDDFVNQKAHVGPFGVGPWPCLNNAATHYRELVIPSVEVTREFKSTAPIGTFRCSCGFIYARKGPDLSLEDRFRIGRVKVFGDVWKSKLKQLSTRKLSKREIARELGVDSKTVKRYLEGHEVVSNQVKMGNKELLEQYKNEMIEGIRKFPNLSRTALRERFKKQYMFLYWHDKEWLMKNLPIKQKKLERTKTVDWDKRDREYAVRIETLYKELLAKERPIRVTISAIGKRLGILANLERHSDKLSQTKELLEAITESVEQFQIRRCCKVIDQMITMNELVTLWKVQRIAAVKTHHFHEIKPKLEEYLKRKQDVSNDEQTTG</sequence>
<reference evidence="1" key="1">
    <citation type="submission" date="2022-05" db="EMBL/GenBank/DDBJ databases">
        <title>Comparative Genomics of Spacecraft Associated Microbes.</title>
        <authorList>
            <person name="Tran M.T."/>
            <person name="Wright A."/>
            <person name="Seuylemezian A."/>
            <person name="Eisen J."/>
            <person name="Coil D."/>
        </authorList>
    </citation>
    <scope>NUCLEOTIDE SEQUENCE</scope>
    <source>
        <strain evidence="1">FAIRING 10M-2.2</strain>
    </source>
</reference>
<evidence type="ECO:0000313" key="2">
    <source>
        <dbReference type="Proteomes" id="UP001202289"/>
    </source>
</evidence>
<dbReference type="EMBL" id="JAMBOP010000017">
    <property type="protein sequence ID" value="MCM3737006.1"/>
    <property type="molecule type" value="Genomic_DNA"/>
</dbReference>
<name>A0ACC6A7X5_9BACI</name>
<evidence type="ECO:0000313" key="1">
    <source>
        <dbReference type="EMBL" id="MCM3737006.1"/>
    </source>
</evidence>
<protein>
    <submittedName>
        <fullName evidence="1">TnsD family transposase</fullName>
    </submittedName>
</protein>
<keyword evidence="2" id="KW-1185">Reference proteome</keyword>
<proteinExistence type="predicted"/>
<gene>
    <name evidence="1" type="ORF">M3215_14600</name>
</gene>
<organism evidence="1 2">
    <name type="scientific">Bacillus cytotoxicus</name>
    <dbReference type="NCBI Taxonomy" id="580165"/>
    <lineage>
        <taxon>Bacteria</taxon>
        <taxon>Bacillati</taxon>
        <taxon>Bacillota</taxon>
        <taxon>Bacilli</taxon>
        <taxon>Bacillales</taxon>
        <taxon>Bacillaceae</taxon>
        <taxon>Bacillus</taxon>
        <taxon>Bacillus cereus group</taxon>
    </lineage>
</organism>
<comment type="caution">
    <text evidence="1">The sequence shown here is derived from an EMBL/GenBank/DDBJ whole genome shotgun (WGS) entry which is preliminary data.</text>
</comment>